<protein>
    <submittedName>
        <fullName evidence="1">Uncharacterized protein</fullName>
    </submittedName>
</protein>
<evidence type="ECO:0000313" key="2">
    <source>
        <dbReference type="Proteomes" id="UP000018522"/>
    </source>
</evidence>
<evidence type="ECO:0000313" key="1">
    <source>
        <dbReference type="EMBL" id="AHA98117.1"/>
    </source>
</evidence>
<dbReference type="EMBL" id="CP006811">
    <property type="protein sequence ID" value="AHA98117.1"/>
    <property type="molecule type" value="Genomic_DNA"/>
</dbReference>
<dbReference type="Proteomes" id="UP000018522">
    <property type="component" value="Chromosome"/>
</dbReference>
<name>A0A7D9N8N9_LACJH</name>
<reference evidence="1 2" key="1">
    <citation type="journal article" date="2014" name="Genome Announc.">
        <title>Complete Genome Sequences of Lactobacillus johnsonii Strain N6.2 and Lactobacillus reuteri Strain TD1.</title>
        <authorList>
            <person name="Leonard M.T."/>
            <person name="Valladares R.B."/>
            <person name="Ardissone A."/>
            <person name="Gonzalez C.F."/>
            <person name="Lorca G.L."/>
            <person name="Triplett E.W."/>
        </authorList>
    </citation>
    <scope>NUCLEOTIDE SEQUENCE [LARGE SCALE GENOMIC DNA]</scope>
    <source>
        <strain evidence="1 2">N6.2</strain>
    </source>
</reference>
<sequence length="43" mass="5109">MNLGFFGNIWPHKITHVPLEVEDEEEEAFKLVQCKYFMVLTPK</sequence>
<organism evidence="1 2">
    <name type="scientific">Lactobacillus johnsonii N6.2</name>
    <dbReference type="NCBI Taxonomy" id="1408186"/>
    <lineage>
        <taxon>Bacteria</taxon>
        <taxon>Bacillati</taxon>
        <taxon>Bacillota</taxon>
        <taxon>Bacilli</taxon>
        <taxon>Lactobacillales</taxon>
        <taxon>Lactobacillaceae</taxon>
        <taxon>Lactobacillus</taxon>
    </lineage>
</organism>
<gene>
    <name evidence="1" type="ORF">T285_00095</name>
</gene>
<dbReference type="AlphaFoldDB" id="A0A7D9N8N9"/>
<dbReference type="KEGG" id="ljn:T285_00095"/>
<proteinExistence type="predicted"/>
<accession>A0A7D9N8N9</accession>